<keyword evidence="8" id="KW-0560">Oxidoreductase</keyword>
<feature type="region of interest" description="Disordered" evidence="13">
    <location>
        <begin position="372"/>
        <end position="437"/>
    </location>
</feature>
<evidence type="ECO:0000256" key="4">
    <source>
        <dbReference type="ARBA" id="ARBA00022630"/>
    </source>
</evidence>
<dbReference type="Pfam" id="PF01207">
    <property type="entry name" value="Dus"/>
    <property type="match status" value="1"/>
</dbReference>
<dbReference type="eggNOG" id="KOG2333">
    <property type="taxonomic scope" value="Eukaryota"/>
</dbReference>
<dbReference type="PANTHER" id="PTHR45846">
    <property type="entry name" value="TRNA-DIHYDROURIDINE(47) SYNTHASE [NAD(P)(+)]-LIKE"/>
    <property type="match status" value="1"/>
</dbReference>
<evidence type="ECO:0000256" key="7">
    <source>
        <dbReference type="ARBA" id="ARBA00022857"/>
    </source>
</evidence>
<dbReference type="KEGG" id="ehx:EMIHUDRAFT_251582"/>
<comment type="similarity">
    <text evidence="2">Belongs to the Dus family. Dus3 subfamily.</text>
</comment>
<dbReference type="Gene3D" id="3.20.20.70">
    <property type="entry name" value="Aldolase class I"/>
    <property type="match status" value="1"/>
</dbReference>
<dbReference type="PaxDb" id="2903-EOD38961"/>
<evidence type="ECO:0000256" key="1">
    <source>
        <dbReference type="ARBA" id="ARBA00001917"/>
    </source>
</evidence>
<evidence type="ECO:0000256" key="5">
    <source>
        <dbReference type="ARBA" id="ARBA00022643"/>
    </source>
</evidence>
<evidence type="ECO:0000256" key="6">
    <source>
        <dbReference type="ARBA" id="ARBA00022694"/>
    </source>
</evidence>
<dbReference type="InterPro" id="IPR035587">
    <property type="entry name" value="DUS-like_FMN-bd"/>
</dbReference>
<evidence type="ECO:0000256" key="13">
    <source>
        <dbReference type="SAM" id="MobiDB-lite"/>
    </source>
</evidence>
<dbReference type="GO" id="GO:0003723">
    <property type="term" value="F:RNA binding"/>
    <property type="evidence" value="ECO:0007669"/>
    <property type="project" value="TreeGrafter"/>
</dbReference>
<accession>A0A0D3KT76</accession>
<sequence length="437" mass="46851">MSSLSSRLSGQMVLAPLTRGGNLPFRRLCAEFGAEVTLGEMIFARQLLKGDVIERARLRRASNEQVFGVQIATNDVEEGVGAAKLAAAAGADWVDLNCGCPIHEATRRGLGSAMLRQPVRLERLVRGIAAGSPLPVSVKVRLASEGGDVNVREVVGRLRAAGAAAVTIHGRTAEARYSKAADWRLIAECVEDNAEAGGGMPLLGNGDLLTQYEAHGRMAQSGVDGVMVGRGALIKPWIFKEFRDRRAWEPSAAERVAVYRQLACFMKEHFGDDAKGRRKAWYFLPWHFDFLSRYRPLPEEELPPAPEGTAPLERFLAHGDPSVHERVAAALWEASSDAGAVAALTRLAEGAELAALARGGEEGEAPVLGEATELSNIPSDGAQASGARSGKKHRRARAPPVVRTEEEIAALRAARAAKRERTGAPPHHEGRAAAQRG</sequence>
<dbReference type="GeneID" id="17284232"/>
<dbReference type="CDD" id="cd02801">
    <property type="entry name" value="DUS_like_FMN"/>
    <property type="match status" value="1"/>
</dbReference>
<dbReference type="PANTHER" id="PTHR45846:SF1">
    <property type="entry name" value="TRNA-DIHYDROURIDINE(47) SYNTHASE [NAD(P)(+)]-LIKE"/>
    <property type="match status" value="1"/>
</dbReference>
<evidence type="ECO:0000259" key="14">
    <source>
        <dbReference type="Pfam" id="PF01207"/>
    </source>
</evidence>
<protein>
    <recommendedName>
        <fullName evidence="3">tRNA-dihydrouridine(47) synthase [NAD(P)(+)]</fullName>
        <ecNumber evidence="3">1.3.1.89</ecNumber>
    </recommendedName>
</protein>
<dbReference type="Proteomes" id="UP000013827">
    <property type="component" value="Unassembled WGS sequence"/>
</dbReference>
<evidence type="ECO:0000256" key="2">
    <source>
        <dbReference type="ARBA" id="ARBA00005451"/>
    </source>
</evidence>
<evidence type="ECO:0000256" key="3">
    <source>
        <dbReference type="ARBA" id="ARBA00012376"/>
    </source>
</evidence>
<organism evidence="15 16">
    <name type="scientific">Emiliania huxleyi (strain CCMP1516)</name>
    <dbReference type="NCBI Taxonomy" id="280463"/>
    <lineage>
        <taxon>Eukaryota</taxon>
        <taxon>Haptista</taxon>
        <taxon>Haptophyta</taxon>
        <taxon>Prymnesiophyceae</taxon>
        <taxon>Isochrysidales</taxon>
        <taxon>Noelaerhabdaceae</taxon>
        <taxon>Emiliania</taxon>
    </lineage>
</organism>
<comment type="catalytic activity">
    <reaction evidence="9">
        <text>5,6-dihydrouridine(47) in tRNA + NAD(+) = uridine(47) in tRNA + NADH + H(+)</text>
        <dbReference type="Rhea" id="RHEA:53364"/>
        <dbReference type="Rhea" id="RHEA-COMP:13539"/>
        <dbReference type="Rhea" id="RHEA-COMP:13540"/>
        <dbReference type="ChEBI" id="CHEBI:15378"/>
        <dbReference type="ChEBI" id="CHEBI:57540"/>
        <dbReference type="ChEBI" id="CHEBI:57945"/>
        <dbReference type="ChEBI" id="CHEBI:65315"/>
        <dbReference type="ChEBI" id="CHEBI:74443"/>
        <dbReference type="EC" id="1.3.1.89"/>
    </reaction>
    <physiologicalReaction direction="right-to-left" evidence="9">
        <dbReference type="Rhea" id="RHEA:53366"/>
    </physiologicalReaction>
</comment>
<keyword evidence="16" id="KW-1185">Reference proteome</keyword>
<dbReference type="GO" id="GO:0050660">
    <property type="term" value="F:flavin adenine dinucleotide binding"/>
    <property type="evidence" value="ECO:0007669"/>
    <property type="project" value="InterPro"/>
</dbReference>
<evidence type="ECO:0000256" key="11">
    <source>
        <dbReference type="ARBA" id="ARBA00049447"/>
    </source>
</evidence>
<dbReference type="RefSeq" id="XP_005791390.1">
    <property type="nucleotide sequence ID" value="XM_005791333.1"/>
</dbReference>
<evidence type="ECO:0000256" key="12">
    <source>
        <dbReference type="ARBA" id="ARBA00049513"/>
    </source>
</evidence>
<proteinExistence type="inferred from homology"/>
<dbReference type="AlphaFoldDB" id="A0A0D3KT76"/>
<keyword evidence="6" id="KW-0819">tRNA processing</keyword>
<evidence type="ECO:0000313" key="15">
    <source>
        <dbReference type="EnsemblProtists" id="EOD38961"/>
    </source>
</evidence>
<feature type="compositionally biased region" description="Basic and acidic residues" evidence="13">
    <location>
        <begin position="417"/>
        <end position="431"/>
    </location>
</feature>
<reference evidence="16" key="1">
    <citation type="journal article" date="2013" name="Nature">
        <title>Pan genome of the phytoplankton Emiliania underpins its global distribution.</title>
        <authorList>
            <person name="Read B.A."/>
            <person name="Kegel J."/>
            <person name="Klute M.J."/>
            <person name="Kuo A."/>
            <person name="Lefebvre S.C."/>
            <person name="Maumus F."/>
            <person name="Mayer C."/>
            <person name="Miller J."/>
            <person name="Monier A."/>
            <person name="Salamov A."/>
            <person name="Young J."/>
            <person name="Aguilar M."/>
            <person name="Claverie J.M."/>
            <person name="Frickenhaus S."/>
            <person name="Gonzalez K."/>
            <person name="Herman E.K."/>
            <person name="Lin Y.C."/>
            <person name="Napier J."/>
            <person name="Ogata H."/>
            <person name="Sarno A.F."/>
            <person name="Shmutz J."/>
            <person name="Schroeder D."/>
            <person name="de Vargas C."/>
            <person name="Verret F."/>
            <person name="von Dassow P."/>
            <person name="Valentin K."/>
            <person name="Van de Peer Y."/>
            <person name="Wheeler G."/>
            <person name="Dacks J.B."/>
            <person name="Delwiche C.F."/>
            <person name="Dyhrman S.T."/>
            <person name="Glockner G."/>
            <person name="John U."/>
            <person name="Richards T."/>
            <person name="Worden A.Z."/>
            <person name="Zhang X."/>
            <person name="Grigoriev I.V."/>
            <person name="Allen A.E."/>
            <person name="Bidle K."/>
            <person name="Borodovsky M."/>
            <person name="Bowler C."/>
            <person name="Brownlee C."/>
            <person name="Cock J.M."/>
            <person name="Elias M."/>
            <person name="Gladyshev V.N."/>
            <person name="Groth M."/>
            <person name="Guda C."/>
            <person name="Hadaegh A."/>
            <person name="Iglesias-Rodriguez M.D."/>
            <person name="Jenkins J."/>
            <person name="Jones B.M."/>
            <person name="Lawson T."/>
            <person name="Leese F."/>
            <person name="Lindquist E."/>
            <person name="Lobanov A."/>
            <person name="Lomsadze A."/>
            <person name="Malik S.B."/>
            <person name="Marsh M.E."/>
            <person name="Mackinder L."/>
            <person name="Mock T."/>
            <person name="Mueller-Roeber B."/>
            <person name="Pagarete A."/>
            <person name="Parker M."/>
            <person name="Probert I."/>
            <person name="Quesneville H."/>
            <person name="Raines C."/>
            <person name="Rensing S.A."/>
            <person name="Riano-Pachon D.M."/>
            <person name="Richier S."/>
            <person name="Rokitta S."/>
            <person name="Shiraiwa Y."/>
            <person name="Soanes D.M."/>
            <person name="van der Giezen M."/>
            <person name="Wahlund T.M."/>
            <person name="Williams B."/>
            <person name="Wilson W."/>
            <person name="Wolfe G."/>
            <person name="Wurch L.L."/>
        </authorList>
    </citation>
    <scope>NUCLEOTIDE SEQUENCE</scope>
</reference>
<comment type="catalytic activity">
    <reaction evidence="10">
        <text>a 5,6-dihydrouridine in mRNA + NAD(+) = a uridine in mRNA + NADH + H(+)</text>
        <dbReference type="Rhea" id="RHEA:69851"/>
        <dbReference type="Rhea" id="RHEA-COMP:14658"/>
        <dbReference type="Rhea" id="RHEA-COMP:17789"/>
        <dbReference type="ChEBI" id="CHEBI:15378"/>
        <dbReference type="ChEBI" id="CHEBI:57540"/>
        <dbReference type="ChEBI" id="CHEBI:57945"/>
        <dbReference type="ChEBI" id="CHEBI:65315"/>
        <dbReference type="ChEBI" id="CHEBI:74443"/>
    </reaction>
    <physiologicalReaction direction="right-to-left" evidence="10">
        <dbReference type="Rhea" id="RHEA:69853"/>
    </physiologicalReaction>
</comment>
<evidence type="ECO:0000313" key="16">
    <source>
        <dbReference type="Proteomes" id="UP000013827"/>
    </source>
</evidence>
<dbReference type="HOGENOM" id="CLU_627673_0_0_1"/>
<dbReference type="STRING" id="2903.R1FTI1"/>
<evidence type="ECO:0000256" key="8">
    <source>
        <dbReference type="ARBA" id="ARBA00023002"/>
    </source>
</evidence>
<keyword evidence="5" id="KW-0288">FMN</keyword>
<comment type="cofactor">
    <cofactor evidence="1">
        <name>FMN</name>
        <dbReference type="ChEBI" id="CHEBI:58210"/>
    </cofactor>
</comment>
<keyword evidence="4" id="KW-0285">Flavoprotein</keyword>
<dbReference type="InterPro" id="IPR013785">
    <property type="entry name" value="Aldolase_TIM"/>
</dbReference>
<keyword evidence="7" id="KW-0521">NADP</keyword>
<dbReference type="SUPFAM" id="SSF51395">
    <property type="entry name" value="FMN-linked oxidoreductases"/>
    <property type="match status" value="1"/>
</dbReference>
<evidence type="ECO:0000256" key="9">
    <source>
        <dbReference type="ARBA" id="ARBA00048266"/>
    </source>
</evidence>
<comment type="catalytic activity">
    <reaction evidence="11">
        <text>a 5,6-dihydrouridine in mRNA + NADP(+) = a uridine in mRNA + NADPH + H(+)</text>
        <dbReference type="Rhea" id="RHEA:69855"/>
        <dbReference type="Rhea" id="RHEA-COMP:14658"/>
        <dbReference type="Rhea" id="RHEA-COMP:17789"/>
        <dbReference type="ChEBI" id="CHEBI:15378"/>
        <dbReference type="ChEBI" id="CHEBI:57783"/>
        <dbReference type="ChEBI" id="CHEBI:58349"/>
        <dbReference type="ChEBI" id="CHEBI:65315"/>
        <dbReference type="ChEBI" id="CHEBI:74443"/>
    </reaction>
    <physiologicalReaction direction="right-to-left" evidence="11">
        <dbReference type="Rhea" id="RHEA:69857"/>
    </physiologicalReaction>
</comment>
<dbReference type="EnsemblProtists" id="EOD38961">
    <property type="protein sequence ID" value="EOD38961"/>
    <property type="gene ID" value="EMIHUDRAFT_251582"/>
</dbReference>
<dbReference type="InterPro" id="IPR018517">
    <property type="entry name" value="tRNA_hU_synthase_CS"/>
</dbReference>
<reference evidence="15" key="2">
    <citation type="submission" date="2024-10" db="UniProtKB">
        <authorList>
            <consortium name="EnsemblProtists"/>
        </authorList>
    </citation>
    <scope>IDENTIFICATION</scope>
</reference>
<name>A0A0D3KT76_EMIH1</name>
<dbReference type="EC" id="1.3.1.89" evidence="3"/>
<evidence type="ECO:0000256" key="10">
    <source>
        <dbReference type="ARBA" id="ARBA00048342"/>
    </source>
</evidence>
<comment type="catalytic activity">
    <reaction evidence="12">
        <text>5,6-dihydrouridine(47) in tRNA + NADP(+) = uridine(47) in tRNA + NADPH + H(+)</text>
        <dbReference type="Rhea" id="RHEA:53360"/>
        <dbReference type="Rhea" id="RHEA-COMP:13539"/>
        <dbReference type="Rhea" id="RHEA-COMP:13540"/>
        <dbReference type="ChEBI" id="CHEBI:15378"/>
        <dbReference type="ChEBI" id="CHEBI:57783"/>
        <dbReference type="ChEBI" id="CHEBI:58349"/>
        <dbReference type="ChEBI" id="CHEBI:65315"/>
        <dbReference type="ChEBI" id="CHEBI:74443"/>
        <dbReference type="EC" id="1.3.1.89"/>
    </reaction>
    <physiologicalReaction direction="right-to-left" evidence="12">
        <dbReference type="Rhea" id="RHEA:53362"/>
    </physiologicalReaction>
</comment>
<dbReference type="PROSITE" id="PS01136">
    <property type="entry name" value="UPF0034"/>
    <property type="match status" value="1"/>
</dbReference>
<feature type="domain" description="DUS-like FMN-binding" evidence="14">
    <location>
        <begin position="14"/>
        <end position="277"/>
    </location>
</feature>
<dbReference type="GO" id="GO:0102265">
    <property type="term" value="F:tRNA-dihydrouridine47 synthase activity"/>
    <property type="evidence" value="ECO:0007669"/>
    <property type="project" value="UniProtKB-EC"/>
</dbReference>